<dbReference type="Pfam" id="PF00130">
    <property type="entry name" value="C1_1"/>
    <property type="match status" value="1"/>
</dbReference>
<dbReference type="SUPFAM" id="SSF57889">
    <property type="entry name" value="Cysteine-rich domain"/>
    <property type="match status" value="1"/>
</dbReference>
<dbReference type="Proteomes" id="UP000740926">
    <property type="component" value="Unassembled WGS sequence"/>
</dbReference>
<dbReference type="PANTHER" id="PTHR46075">
    <property type="entry name" value="CHIMERIN FAMILY MEMBER"/>
    <property type="match status" value="1"/>
</dbReference>
<organism evidence="7 8">
    <name type="scientific">Rhizopus delemar</name>
    <dbReference type="NCBI Taxonomy" id="936053"/>
    <lineage>
        <taxon>Eukaryota</taxon>
        <taxon>Fungi</taxon>
        <taxon>Fungi incertae sedis</taxon>
        <taxon>Mucoromycota</taxon>
        <taxon>Mucoromycotina</taxon>
        <taxon>Mucoromycetes</taxon>
        <taxon>Mucorales</taxon>
        <taxon>Mucorineae</taxon>
        <taxon>Rhizopodaceae</taxon>
        <taxon>Rhizopus</taxon>
    </lineage>
</organism>
<evidence type="ECO:0000256" key="1">
    <source>
        <dbReference type="ARBA" id="ARBA00022468"/>
    </source>
</evidence>
<dbReference type="GO" id="GO:0005778">
    <property type="term" value="C:peroxisomal membrane"/>
    <property type="evidence" value="ECO:0007669"/>
    <property type="project" value="UniProtKB-ARBA"/>
</dbReference>
<keyword evidence="3" id="KW-0862">Zinc</keyword>
<gene>
    <name evidence="7" type="ORF">G6F50_005737</name>
</gene>
<feature type="transmembrane region" description="Helical" evidence="5">
    <location>
        <begin position="200"/>
        <end position="224"/>
    </location>
</feature>
<evidence type="ECO:0000313" key="7">
    <source>
        <dbReference type="EMBL" id="KAG1570152.1"/>
    </source>
</evidence>
<evidence type="ECO:0000259" key="6">
    <source>
        <dbReference type="PROSITE" id="PS50081"/>
    </source>
</evidence>
<dbReference type="GO" id="GO:0007031">
    <property type="term" value="P:peroxisome organization"/>
    <property type="evidence" value="ECO:0007669"/>
    <property type="project" value="UniProtKB-ARBA"/>
</dbReference>
<dbReference type="SMART" id="SM00109">
    <property type="entry name" value="C1"/>
    <property type="match status" value="1"/>
</dbReference>
<name>A0A9P6Z3W1_9FUNG</name>
<keyword evidence="2" id="KW-0479">Metal-binding</keyword>
<dbReference type="InterPro" id="IPR006614">
    <property type="entry name" value="Peroxin/Ferlin"/>
</dbReference>
<feature type="transmembrane region" description="Helical" evidence="5">
    <location>
        <begin position="283"/>
        <end position="301"/>
    </location>
</feature>
<evidence type="ECO:0000256" key="2">
    <source>
        <dbReference type="ARBA" id="ARBA00022723"/>
    </source>
</evidence>
<feature type="region of interest" description="Disordered" evidence="4">
    <location>
        <begin position="60"/>
        <end position="86"/>
    </location>
</feature>
<dbReference type="AlphaFoldDB" id="A0A9P6Z3W1"/>
<sequence>MTIKYHVFTEKNFKGLVYCDYCDNLLWGLARQGVQCTECGYNCHIACSDKVIQCRPPRRWSPDSLSVTDSEPDSISKYSTSKTNTTRPSLDSLRYLDDENITRKPRSTSNLYDDIPSRSLKNIDEPLKSPTLLTNNKPYRKSIKYQLQKSSKADHNMSPQATAKAFTRLVARSRAFFYIGRIVYDIYCWKNVYHSLFICLLWVSACLYPKTILFIPPFMIYILYKRIGLNPQQRASFVLMPRYDEKTSEYYENLEQMQHTFVFFIRLYDNLAYHLNHISLDSFTYKILFVLSGCMSLILFYTGKNIIVLMGLLVLLNKTWVGSVVEAILIFVAELLQTCFDILQKLNYSTTTPEKKSIIEISVYENQRWWAGIGYTSQMLRSERTSWSNLTGSEPLPPKDDIPPPAHYVWKDEWHLDTNGPWVDEVLDIAVN</sequence>
<proteinExistence type="predicted"/>
<dbReference type="InterPro" id="IPR051854">
    <property type="entry name" value="Rho-type_GAP"/>
</dbReference>
<dbReference type="Gene3D" id="3.30.60.20">
    <property type="match status" value="1"/>
</dbReference>
<accession>A0A9P6Z3W1</accession>
<keyword evidence="1" id="KW-0343">GTPase activation</keyword>
<dbReference type="InterPro" id="IPR046349">
    <property type="entry name" value="C1-like_sf"/>
</dbReference>
<feature type="compositionally biased region" description="Polar residues" evidence="4">
    <location>
        <begin position="76"/>
        <end position="86"/>
    </location>
</feature>
<dbReference type="EMBL" id="JAANIU010000788">
    <property type="protein sequence ID" value="KAG1570152.1"/>
    <property type="molecule type" value="Genomic_DNA"/>
</dbReference>
<keyword evidence="5" id="KW-0812">Transmembrane</keyword>
<evidence type="ECO:0000313" key="8">
    <source>
        <dbReference type="Proteomes" id="UP000740926"/>
    </source>
</evidence>
<evidence type="ECO:0000256" key="5">
    <source>
        <dbReference type="SAM" id="Phobius"/>
    </source>
</evidence>
<feature type="domain" description="Phorbol-ester/DAG-type" evidence="6">
    <location>
        <begin position="5"/>
        <end position="54"/>
    </location>
</feature>
<dbReference type="Pfam" id="PF06398">
    <property type="entry name" value="Pex24p"/>
    <property type="match status" value="1"/>
</dbReference>
<protein>
    <recommendedName>
        <fullName evidence="6">Phorbol-ester/DAG-type domain-containing protein</fullName>
    </recommendedName>
</protein>
<evidence type="ECO:0000256" key="3">
    <source>
        <dbReference type="ARBA" id="ARBA00022833"/>
    </source>
</evidence>
<keyword evidence="5" id="KW-1133">Transmembrane helix</keyword>
<evidence type="ECO:0000256" key="4">
    <source>
        <dbReference type="SAM" id="MobiDB-lite"/>
    </source>
</evidence>
<keyword evidence="5" id="KW-0472">Membrane</keyword>
<dbReference type="GO" id="GO:0005096">
    <property type="term" value="F:GTPase activator activity"/>
    <property type="evidence" value="ECO:0007669"/>
    <property type="project" value="UniProtKB-KW"/>
</dbReference>
<dbReference type="SMART" id="SM00693">
    <property type="entry name" value="DysFN"/>
    <property type="match status" value="1"/>
</dbReference>
<dbReference type="InterPro" id="IPR010482">
    <property type="entry name" value="TECPR1-like_DysF"/>
</dbReference>
<dbReference type="PROSITE" id="PS00479">
    <property type="entry name" value="ZF_DAG_PE_1"/>
    <property type="match status" value="1"/>
</dbReference>
<reference evidence="7 8" key="1">
    <citation type="journal article" date="2020" name="Microb. Genom.">
        <title>Genetic diversity of clinical and environmental Mucorales isolates obtained from an investigation of mucormycosis cases among solid organ transplant recipients.</title>
        <authorList>
            <person name="Nguyen M.H."/>
            <person name="Kaul D."/>
            <person name="Muto C."/>
            <person name="Cheng S.J."/>
            <person name="Richter R.A."/>
            <person name="Bruno V.M."/>
            <person name="Liu G."/>
            <person name="Beyhan S."/>
            <person name="Sundermann A.J."/>
            <person name="Mounaud S."/>
            <person name="Pasculle A.W."/>
            <person name="Nierman W.C."/>
            <person name="Driscoll E."/>
            <person name="Cumbie R."/>
            <person name="Clancy C.J."/>
            <person name="Dupont C.L."/>
        </authorList>
    </citation>
    <scope>NUCLEOTIDE SEQUENCE [LARGE SCALE GENOMIC DNA]</scope>
    <source>
        <strain evidence="7 8">GL24</strain>
    </source>
</reference>
<dbReference type="GO" id="GO:0046872">
    <property type="term" value="F:metal ion binding"/>
    <property type="evidence" value="ECO:0007669"/>
    <property type="project" value="UniProtKB-KW"/>
</dbReference>
<keyword evidence="8" id="KW-1185">Reference proteome</keyword>
<dbReference type="PROSITE" id="PS50081">
    <property type="entry name" value="ZF_DAG_PE_2"/>
    <property type="match status" value="1"/>
</dbReference>
<comment type="caution">
    <text evidence="7">The sequence shown here is derived from an EMBL/GenBank/DDBJ whole genome shotgun (WGS) entry which is preliminary data.</text>
</comment>
<dbReference type="PANTHER" id="PTHR46075:SF2">
    <property type="entry name" value="RHO GTPASE ACTIVATING PROTEIN AT 5A, ISOFORM A"/>
    <property type="match status" value="1"/>
</dbReference>
<dbReference type="InterPro" id="IPR002219">
    <property type="entry name" value="PKC_DAG/PE"/>
</dbReference>